<keyword evidence="9 11" id="KW-0472">Membrane</keyword>
<dbReference type="GO" id="GO:0005524">
    <property type="term" value="F:ATP binding"/>
    <property type="evidence" value="ECO:0007669"/>
    <property type="project" value="UniProtKB-KW"/>
</dbReference>
<dbReference type="Pfam" id="PF19055">
    <property type="entry name" value="ABC2_membrane_7"/>
    <property type="match status" value="1"/>
</dbReference>
<feature type="transmembrane region" description="Helical" evidence="11">
    <location>
        <begin position="1360"/>
        <end position="1383"/>
    </location>
</feature>
<evidence type="ECO:0000256" key="3">
    <source>
        <dbReference type="ARBA" id="ARBA00022448"/>
    </source>
</evidence>
<evidence type="ECO:0000259" key="12">
    <source>
        <dbReference type="PROSITE" id="PS50893"/>
    </source>
</evidence>
<dbReference type="Proteomes" id="UP000000559">
    <property type="component" value="Chromosome 1"/>
</dbReference>
<keyword evidence="7" id="KW-0067">ATP-binding</keyword>
<feature type="region of interest" description="Disordered" evidence="10">
    <location>
        <begin position="1"/>
        <end position="26"/>
    </location>
</feature>
<dbReference type="SMR" id="A0A1D8PE84"/>
<dbReference type="SMART" id="SM00382">
    <property type="entry name" value="AAA"/>
    <property type="match status" value="2"/>
</dbReference>
<dbReference type="CDD" id="cd03232">
    <property type="entry name" value="ABCG_PDR_domain2"/>
    <property type="match status" value="1"/>
</dbReference>
<feature type="transmembrane region" description="Helical" evidence="11">
    <location>
        <begin position="1333"/>
        <end position="1353"/>
    </location>
</feature>
<dbReference type="OrthoDB" id="245989at2759"/>
<feature type="transmembrane region" description="Helical" evidence="11">
    <location>
        <begin position="519"/>
        <end position="539"/>
    </location>
</feature>
<evidence type="ECO:0000256" key="10">
    <source>
        <dbReference type="SAM" id="MobiDB-lite"/>
    </source>
</evidence>
<evidence type="ECO:0000256" key="11">
    <source>
        <dbReference type="SAM" id="Phobius"/>
    </source>
</evidence>
<dbReference type="GO" id="GO:0016887">
    <property type="term" value="F:ATP hydrolysis activity"/>
    <property type="evidence" value="ECO:0007669"/>
    <property type="project" value="InterPro"/>
</dbReference>
<dbReference type="CDD" id="cd03233">
    <property type="entry name" value="ABCG_PDR_domain1"/>
    <property type="match status" value="1"/>
</dbReference>
<evidence type="ECO:0000256" key="7">
    <source>
        <dbReference type="ARBA" id="ARBA00022840"/>
    </source>
</evidence>
<feature type="transmembrane region" description="Helical" evidence="11">
    <location>
        <begin position="593"/>
        <end position="616"/>
    </location>
</feature>
<dbReference type="InterPro" id="IPR010929">
    <property type="entry name" value="PDR_CDR_ABC"/>
</dbReference>
<feature type="compositionally biased region" description="Basic and acidic residues" evidence="10">
    <location>
        <begin position="58"/>
        <end position="67"/>
    </location>
</feature>
<dbReference type="RefSeq" id="XP_717617.2">
    <property type="nucleotide sequence ID" value="XM_712524.2"/>
</dbReference>
<dbReference type="InterPro" id="IPR003593">
    <property type="entry name" value="AAA+_ATPase"/>
</dbReference>
<dbReference type="Gene3D" id="3.40.50.300">
    <property type="entry name" value="P-loop containing nucleotide triphosphate hydrolases"/>
    <property type="match status" value="2"/>
</dbReference>
<keyword evidence="4 11" id="KW-0812">Transmembrane</keyword>
<keyword evidence="6" id="KW-0547">Nucleotide-binding</keyword>
<dbReference type="InParanoid" id="A0A1D8PE84"/>
<comment type="subcellular location">
    <subcellularLocation>
        <location evidence="1">Membrane</location>
        <topology evidence="1">Multi-pass membrane protein</topology>
    </subcellularLocation>
</comment>
<dbReference type="GO" id="GO:1990961">
    <property type="term" value="P:xenobiotic detoxification by transmembrane export across the plasma membrane"/>
    <property type="evidence" value="ECO:0000315"/>
    <property type="project" value="CGD"/>
</dbReference>
<evidence type="ECO:0000313" key="15">
    <source>
        <dbReference type="Proteomes" id="UP000000559"/>
    </source>
</evidence>
<dbReference type="GO" id="GO:0140359">
    <property type="term" value="F:ABC-type transporter activity"/>
    <property type="evidence" value="ECO:0007669"/>
    <property type="project" value="InterPro"/>
</dbReference>
<evidence type="ECO:0000256" key="9">
    <source>
        <dbReference type="ARBA" id="ARBA00023136"/>
    </source>
</evidence>
<dbReference type="Pfam" id="PF01061">
    <property type="entry name" value="ABC2_membrane"/>
    <property type="match status" value="2"/>
</dbReference>
<evidence type="ECO:0000313" key="14">
    <source>
        <dbReference type="EMBL" id="AOW26447.1"/>
    </source>
</evidence>
<dbReference type="NCBIfam" id="TIGR00956">
    <property type="entry name" value="3a01205"/>
    <property type="match status" value="1"/>
</dbReference>
<reference evidence="14 15" key="3">
    <citation type="journal article" date="2013" name="Genome Biol.">
        <title>Assembly of a phased diploid Candida albicans genome facilitates allele-specific measurements and provides a simple model for repeat and indel structure.</title>
        <authorList>
            <person name="Muzzey D."/>
            <person name="Schwartz K."/>
            <person name="Weissman J.S."/>
            <person name="Sherlock G."/>
        </authorList>
    </citation>
    <scope>NUCLEOTIDE SEQUENCE [LARGE SCALE GENOMIC DNA]</scope>
    <source>
        <strain evidence="15">SC5314 / ATCC MYA-2876</strain>
    </source>
</reference>
<dbReference type="InterPro" id="IPR017871">
    <property type="entry name" value="ABC_transporter-like_CS"/>
</dbReference>
<dbReference type="PROSITE" id="PS00211">
    <property type="entry name" value="ABC_TRANSPORTER_1"/>
    <property type="match status" value="1"/>
</dbReference>
<feature type="domain" description="ABC transporter" evidence="12">
    <location>
        <begin position="846"/>
        <end position="1090"/>
    </location>
</feature>
<keyword evidence="15" id="KW-1185">Reference proteome</keyword>
<keyword evidence="8 11" id="KW-1133">Transmembrane helix</keyword>
<dbReference type="InterPro" id="IPR034003">
    <property type="entry name" value="ABCG_PDR_2"/>
</dbReference>
<feature type="transmembrane region" description="Helical" evidence="11">
    <location>
        <begin position="1303"/>
        <end position="1327"/>
    </location>
</feature>
<feature type="domain" description="ABC transporter" evidence="12">
    <location>
        <begin position="151"/>
        <end position="407"/>
    </location>
</feature>
<dbReference type="InterPro" id="IPR029481">
    <property type="entry name" value="ABC_trans_N"/>
</dbReference>
<feature type="transmembrane region" description="Helical" evidence="11">
    <location>
        <begin position="764"/>
        <end position="784"/>
    </location>
</feature>
<dbReference type="Pfam" id="PF00005">
    <property type="entry name" value="ABC_tran"/>
    <property type="match status" value="2"/>
</dbReference>
<reference evidence="14 15" key="1">
    <citation type="journal article" date="2004" name="Proc. Natl. Acad. Sci. U.S.A.">
        <title>The diploid genome sequence of Candida albicans.</title>
        <authorList>
            <person name="Jones T."/>
            <person name="Federspiel N.A."/>
            <person name="Chibana H."/>
            <person name="Dungan J."/>
            <person name="Kalman S."/>
            <person name="Magee B.B."/>
            <person name="Newport G."/>
            <person name="Thorstenson Y.R."/>
            <person name="Agabian N."/>
            <person name="Magee P.T."/>
            <person name="Davis R.W."/>
            <person name="Scherer S."/>
        </authorList>
    </citation>
    <scope>NUCLEOTIDE SEQUENCE [LARGE SCALE GENOMIC DNA]</scope>
    <source>
        <strain evidence="15">SC5314 / ATCC MYA-2876</strain>
    </source>
</reference>
<dbReference type="InterPro" id="IPR013525">
    <property type="entry name" value="ABC2_TM"/>
</dbReference>
<feature type="compositionally biased region" description="Polar residues" evidence="10">
    <location>
        <begin position="1"/>
        <end position="12"/>
    </location>
</feature>
<gene>
    <name evidence="13 14" type="primary">CDR4</name>
    <name evidence="14" type="ordered locus">CAALFM_C108070WA</name>
    <name evidence="13" type="ordered locus">orf19.12545</name>
</gene>
<dbReference type="SUPFAM" id="SSF52540">
    <property type="entry name" value="P-loop containing nucleoside triphosphate hydrolases"/>
    <property type="match status" value="2"/>
</dbReference>
<comment type="similarity">
    <text evidence="2">Belongs to the ABC transporter superfamily. ABCG family. PDR (TC 3.A.1.205) subfamily.</text>
</comment>
<evidence type="ECO:0000256" key="2">
    <source>
        <dbReference type="ARBA" id="ARBA00006012"/>
    </source>
</evidence>
<dbReference type="FunFam" id="3.40.50.300:FF:000054">
    <property type="entry name" value="ABC multidrug transporter atrF"/>
    <property type="match status" value="1"/>
</dbReference>
<dbReference type="VEuPathDB" id="FungiDB:C1_08070W_A"/>
<feature type="region of interest" description="Disordered" evidence="10">
    <location>
        <begin position="53"/>
        <end position="75"/>
    </location>
</feature>
<evidence type="ECO:0000256" key="4">
    <source>
        <dbReference type="ARBA" id="ARBA00022692"/>
    </source>
</evidence>
<dbReference type="KEGG" id="cal:CAALFM_C108070WA"/>
<feature type="transmembrane region" description="Helical" evidence="11">
    <location>
        <begin position="551"/>
        <end position="573"/>
    </location>
</feature>
<dbReference type="InterPro" id="IPR027417">
    <property type="entry name" value="P-loop_NTPase"/>
</dbReference>
<dbReference type="PANTHER" id="PTHR19241">
    <property type="entry name" value="ATP-BINDING CASSETTE TRANSPORTER"/>
    <property type="match status" value="1"/>
</dbReference>
<feature type="transmembrane region" description="Helical" evidence="11">
    <location>
        <begin position="659"/>
        <end position="678"/>
    </location>
</feature>
<feature type="transmembrane region" description="Helical" evidence="11">
    <location>
        <begin position="1455"/>
        <end position="1476"/>
    </location>
</feature>
<evidence type="ECO:0000256" key="8">
    <source>
        <dbReference type="ARBA" id="ARBA00022989"/>
    </source>
</evidence>
<sequence length="1490" mass="169371">MADADTSSNSSKTNEDRSQEGFGTYQGYTDRVASEVQELARIISHASIQQLKLKRQHSRQESQKSNEQESELSGKLGVIPVDENGNFVDQRLNPNSPEFNAAYWIQNAHKLVSSDIDYFKPVTIGVAYKNLRAYGSASDADYQSTLVNLIPKYLSLFFREYILRHTGPTFDILKPMDGLIKPGELTVVLGRPGAGCSTFLKTIASQTYGYHIDKDSVIRYNSLTPHEIKKHYRGEVVYCAETENHFPQLTVGDTLEFAAKMRTPQNRPLGVSRDAYARHLAAVVMAVYGLSHTRNTKVGNDFIRGVSGGERKRVSIAEITLNNAMVQCWDNSTRGLDSATALEFIRALKASADIVHTTPLVAIYQCSQDAYDLFDKVVLMYQGYQIYFGSAKKAKQYFIDMGYECPQRQTTADFLTSLTNPAERIVRQGFEGKVPQTPQEFYEYWKKSPEGQQIVADVDQYLTEHSSAAEKEAIKEAHQARQSDHLKPASPYTVSFFMQVRYIAHRNILRIKGNPSIHLFQIFGNIGMSFILSSIFYNLPTATSSFYHRTAALFFAVLFNAFSCLLEIFSLYEARSIVEKHKKYALYHPAADAFASIVTELPTKFIIAIGFNLVYYFMVNFRRTPGNFFFYLLINFSATLAMSHIFRTIGAATKTLQEAMTPAAILLLALTIFTGFVIPTPNMHGWCRWINYLDPLAYAFESLIANEFHNRDFECSQYVPSGGSYPTAGPNRICTPVGSVPGQDFVDGTRYMEMSFDYRNSHKWRNFGIVIGFIVFFFCTYILLCEINKGAMQKGEILLFQQRALKKRKKANNDIESGEIEKVTPEFDNEYENNQDKMLQSGGDTFFWRDLTYQVKIKSEDRVILDHVSGWVKPGQVTALMGASGAGKTTLLNALSDRLTTGVVTEGIRLVNGRPLDSSFQRSIGYVQQQDLHLETSTVREALEFAAYLRQPKSVSRKEKNEYVDYIIRLLEMEQYADAVVGVSGEGLNVEQRKRLSIGVELVAKPKLLVFLDEPTSGLDSQTAWSICKLIRKLADNGQAILCTIHQPSAILLAEFDRLLFLQRGGRTVYFGDLGENFTTLINYFEKYGAPKCPPEANPAEWMLEVIGAAPGSKANQDYYDVWLKSSEFQEMNSELDLMSEELVKKPLDDDPDRLKPYAAPYWEQYLFVTKRVFEQNWRTPSYLYSKFLLVVTSSLFNGFSFYKADRSLQGLQNQMFSVFMFLVILHTLIQQYLPTFVSQRDLYEVRERPSKTFSWITFIAAQVTAEIPWNIICGTLGYFCWYYPVGLYQNATYTNTVHQRGAFMWFAIVLFFIYTSTMAQLCISFLEIDDNAANLSVLLFTMCLAFCGVLVTKEQLPGFWVFMYRCSPFTYLVSVMLSVGLVDAPVTCAAKEYLRFSPPQGYTCIQYMEPYMKVAGGYLLNENSTTECEFCTMKVTNVFLKMIGSDYSKRGRDIGIYIAFIGINIIGTFILYWFARVPKNFDIKLRRKR</sequence>
<feature type="transmembrane region" description="Helical" evidence="11">
    <location>
        <begin position="1215"/>
        <end position="1234"/>
    </location>
</feature>
<feature type="transmembrane region" description="Helical" evidence="11">
    <location>
        <begin position="1183"/>
        <end position="1203"/>
    </location>
</feature>
<evidence type="ECO:0000256" key="6">
    <source>
        <dbReference type="ARBA" id="ARBA00022741"/>
    </source>
</evidence>
<dbReference type="GO" id="GO:0005886">
    <property type="term" value="C:plasma membrane"/>
    <property type="evidence" value="ECO:0000314"/>
    <property type="project" value="CGD"/>
</dbReference>
<evidence type="ECO:0000313" key="13">
    <source>
        <dbReference type="CGD" id="CAL0000201396"/>
    </source>
</evidence>
<name>A0A1D8PE84_CANAL</name>
<protein>
    <submittedName>
        <fullName evidence="14">Cdr4p</fullName>
    </submittedName>
</protein>
<dbReference type="EMBL" id="CP017623">
    <property type="protein sequence ID" value="AOW26447.1"/>
    <property type="molecule type" value="Genomic_DNA"/>
</dbReference>
<organism evidence="14 15">
    <name type="scientific">Candida albicans (strain SC5314 / ATCC MYA-2876)</name>
    <name type="common">Yeast</name>
    <dbReference type="NCBI Taxonomy" id="237561"/>
    <lineage>
        <taxon>Eukaryota</taxon>
        <taxon>Fungi</taxon>
        <taxon>Dikarya</taxon>
        <taxon>Ascomycota</taxon>
        <taxon>Saccharomycotina</taxon>
        <taxon>Pichiomycetes</taxon>
        <taxon>Debaryomycetaceae</taxon>
        <taxon>Candida/Lodderomyces clade</taxon>
        <taxon>Candida</taxon>
    </lineage>
</organism>
<dbReference type="InterPro" id="IPR003439">
    <property type="entry name" value="ABC_transporter-like_ATP-bd"/>
</dbReference>
<reference evidence="14 15" key="2">
    <citation type="journal article" date="2007" name="Genome Biol.">
        <title>Assembly of the Candida albicans genome into sixteen supercontigs aligned on the eight chromosomes.</title>
        <authorList>
            <person name="van het Hoog M."/>
            <person name="Rast T.J."/>
            <person name="Martchenko M."/>
            <person name="Grindle S."/>
            <person name="Dignard D."/>
            <person name="Hogues H."/>
            <person name="Cuomo C."/>
            <person name="Berriman M."/>
            <person name="Scherer S."/>
            <person name="Magee B.B."/>
            <person name="Whiteway M."/>
            <person name="Chibana H."/>
            <person name="Nantel A."/>
            <person name="Magee P.T."/>
        </authorList>
    </citation>
    <scope>GENOME REANNOTATION</scope>
    <source>
        <strain evidence="15">SC5314 / ATCC MYA-2876</strain>
    </source>
</reference>
<dbReference type="Pfam" id="PF06422">
    <property type="entry name" value="PDR_CDR"/>
    <property type="match status" value="1"/>
</dbReference>
<dbReference type="Pfam" id="PF14510">
    <property type="entry name" value="ABC_trans_N"/>
    <property type="match status" value="1"/>
</dbReference>
<dbReference type="InterPro" id="IPR043926">
    <property type="entry name" value="ABCG_dom"/>
</dbReference>
<dbReference type="PROSITE" id="PS50893">
    <property type="entry name" value="ABC_TRANSPORTER_2"/>
    <property type="match status" value="2"/>
</dbReference>
<dbReference type="GeneID" id="3640711"/>
<dbReference type="eggNOG" id="KOG0065">
    <property type="taxonomic scope" value="Eukaryota"/>
</dbReference>
<dbReference type="CGD" id="CAL0000201396">
    <property type="gene designation" value="CDR4"/>
</dbReference>
<dbReference type="InterPro" id="IPR034001">
    <property type="entry name" value="ABCG_PDR_1"/>
</dbReference>
<dbReference type="STRING" id="237561.A0A1D8PE84"/>
<dbReference type="FunCoup" id="A0A1D8PE84">
    <property type="interactions" value="412"/>
</dbReference>
<dbReference type="InterPro" id="IPR005285">
    <property type="entry name" value="Drug-R_PDR/CDR"/>
</dbReference>
<feature type="transmembrane region" description="Helical" evidence="11">
    <location>
        <begin position="628"/>
        <end position="647"/>
    </location>
</feature>
<keyword evidence="5" id="KW-0677">Repeat</keyword>
<evidence type="ECO:0000256" key="5">
    <source>
        <dbReference type="ARBA" id="ARBA00022737"/>
    </source>
</evidence>
<accession>A0A1D8PE84</accession>
<dbReference type="AlphaFoldDB" id="A0A1D8PE84"/>
<proteinExistence type="inferred from homology"/>
<evidence type="ECO:0000256" key="1">
    <source>
        <dbReference type="ARBA" id="ARBA00004141"/>
    </source>
</evidence>
<keyword evidence="3" id="KW-0813">Transport</keyword>
<feature type="transmembrane region" description="Helical" evidence="11">
    <location>
        <begin position="1254"/>
        <end position="1282"/>
    </location>
</feature>